<comment type="caution">
    <text evidence="1">The sequence shown here is derived from an EMBL/GenBank/DDBJ whole genome shotgun (WGS) entry which is preliminary data.</text>
</comment>
<dbReference type="EMBL" id="JACGWJ010001065">
    <property type="protein sequence ID" value="KAL0285236.1"/>
    <property type="molecule type" value="Genomic_DNA"/>
</dbReference>
<dbReference type="AlphaFoldDB" id="A0AAW2ITV1"/>
<sequence>MKWPEGARQIDDYCKYHRLVGHSVQDCLMFKDKVMQLARQGKISLENDSTTSNFVSTKYGYFHDREASCNTAHTINENDLLEKKDSSNADECISTITFMDEDLLLGSKPHNRPLFVVGSAREQKINMKQLSKLPPKEFVPSTQEEEKGHEVLAIDEKEFDPKAFKLLLKVGYNPEEKLSLEKLPPKATGKKLHMLE</sequence>
<reference evidence="1" key="2">
    <citation type="journal article" date="2024" name="Plant">
        <title>Genomic evolution and insights into agronomic trait innovations of Sesamum species.</title>
        <authorList>
            <person name="Miao H."/>
            <person name="Wang L."/>
            <person name="Qu L."/>
            <person name="Liu H."/>
            <person name="Sun Y."/>
            <person name="Le M."/>
            <person name="Wang Q."/>
            <person name="Wei S."/>
            <person name="Zheng Y."/>
            <person name="Lin W."/>
            <person name="Duan Y."/>
            <person name="Cao H."/>
            <person name="Xiong S."/>
            <person name="Wang X."/>
            <person name="Wei L."/>
            <person name="Li C."/>
            <person name="Ma Q."/>
            <person name="Ju M."/>
            <person name="Zhao R."/>
            <person name="Li G."/>
            <person name="Mu C."/>
            <person name="Tian Q."/>
            <person name="Mei H."/>
            <person name="Zhang T."/>
            <person name="Gao T."/>
            <person name="Zhang H."/>
        </authorList>
    </citation>
    <scope>NUCLEOTIDE SEQUENCE</scope>
    <source>
        <strain evidence="1">G02</strain>
    </source>
</reference>
<name>A0AAW2ITV1_SESRA</name>
<reference evidence="1" key="1">
    <citation type="submission" date="2020-06" db="EMBL/GenBank/DDBJ databases">
        <authorList>
            <person name="Li T."/>
            <person name="Hu X."/>
            <person name="Zhang T."/>
            <person name="Song X."/>
            <person name="Zhang H."/>
            <person name="Dai N."/>
            <person name="Sheng W."/>
            <person name="Hou X."/>
            <person name="Wei L."/>
        </authorList>
    </citation>
    <scope>NUCLEOTIDE SEQUENCE</scope>
    <source>
        <strain evidence="1">G02</strain>
        <tissue evidence="1">Leaf</tissue>
    </source>
</reference>
<protein>
    <submittedName>
        <fullName evidence="1">Uncharacterized protein</fullName>
    </submittedName>
</protein>
<evidence type="ECO:0000313" key="1">
    <source>
        <dbReference type="EMBL" id="KAL0285236.1"/>
    </source>
</evidence>
<gene>
    <name evidence="1" type="ORF">Sradi_7179600</name>
</gene>
<accession>A0AAW2ITV1</accession>
<organism evidence="1">
    <name type="scientific">Sesamum radiatum</name>
    <name type="common">Black benniseed</name>
    <dbReference type="NCBI Taxonomy" id="300843"/>
    <lineage>
        <taxon>Eukaryota</taxon>
        <taxon>Viridiplantae</taxon>
        <taxon>Streptophyta</taxon>
        <taxon>Embryophyta</taxon>
        <taxon>Tracheophyta</taxon>
        <taxon>Spermatophyta</taxon>
        <taxon>Magnoliopsida</taxon>
        <taxon>eudicotyledons</taxon>
        <taxon>Gunneridae</taxon>
        <taxon>Pentapetalae</taxon>
        <taxon>asterids</taxon>
        <taxon>lamiids</taxon>
        <taxon>Lamiales</taxon>
        <taxon>Pedaliaceae</taxon>
        <taxon>Sesamum</taxon>
    </lineage>
</organism>
<proteinExistence type="predicted"/>